<dbReference type="GO" id="GO:0007166">
    <property type="term" value="P:cell surface receptor signaling pathway"/>
    <property type="evidence" value="ECO:0007669"/>
    <property type="project" value="InterPro"/>
</dbReference>
<evidence type="ECO:0000313" key="3">
    <source>
        <dbReference type="EMBL" id="KAB2634221.1"/>
    </source>
</evidence>
<evidence type="ECO:0000313" key="4">
    <source>
        <dbReference type="Proteomes" id="UP000327157"/>
    </source>
</evidence>
<protein>
    <recommendedName>
        <fullName evidence="5">Protein kinase domain-containing protein</fullName>
    </recommendedName>
</protein>
<dbReference type="Proteomes" id="UP000327157">
    <property type="component" value="Unassembled WGS sequence"/>
</dbReference>
<organism evidence="3 4">
    <name type="scientific">Pyrus ussuriensis x Pyrus communis</name>
    <dbReference type="NCBI Taxonomy" id="2448454"/>
    <lineage>
        <taxon>Eukaryota</taxon>
        <taxon>Viridiplantae</taxon>
        <taxon>Streptophyta</taxon>
        <taxon>Embryophyta</taxon>
        <taxon>Tracheophyta</taxon>
        <taxon>Spermatophyta</taxon>
        <taxon>Magnoliopsida</taxon>
        <taxon>eudicotyledons</taxon>
        <taxon>Gunneridae</taxon>
        <taxon>Pentapetalae</taxon>
        <taxon>rosids</taxon>
        <taxon>fabids</taxon>
        <taxon>Rosales</taxon>
        <taxon>Rosaceae</taxon>
        <taxon>Amygdaloideae</taxon>
        <taxon>Maleae</taxon>
        <taxon>Pyrus</taxon>
    </lineage>
</organism>
<gene>
    <name evidence="3" type="ORF">D8674_042137</name>
</gene>
<dbReference type="InterPro" id="IPR011009">
    <property type="entry name" value="Kinase-like_dom_sf"/>
</dbReference>
<evidence type="ECO:0000256" key="2">
    <source>
        <dbReference type="ARBA" id="ARBA00022840"/>
    </source>
</evidence>
<dbReference type="GO" id="GO:0004674">
    <property type="term" value="F:protein serine/threonine kinase activity"/>
    <property type="evidence" value="ECO:0007669"/>
    <property type="project" value="TreeGrafter"/>
</dbReference>
<accession>A0A5N5I6R3</accession>
<dbReference type="PANTHER" id="PTHR27005:SF11">
    <property type="entry name" value="WALL-ASSOCIATED RECEPTOR KINASE-LIKE 20"/>
    <property type="match status" value="1"/>
</dbReference>
<dbReference type="GO" id="GO:0005524">
    <property type="term" value="F:ATP binding"/>
    <property type="evidence" value="ECO:0007669"/>
    <property type="project" value="UniProtKB-KW"/>
</dbReference>
<keyword evidence="4" id="KW-1185">Reference proteome</keyword>
<proteinExistence type="predicted"/>
<name>A0A5N5I6R3_9ROSA</name>
<reference evidence="3 4" key="2">
    <citation type="submission" date="2019-11" db="EMBL/GenBank/DDBJ databases">
        <title>A de novo genome assembly of a pear dwarfing rootstock.</title>
        <authorList>
            <person name="Wang F."/>
            <person name="Wang J."/>
            <person name="Li S."/>
            <person name="Zhang Y."/>
            <person name="Fang M."/>
            <person name="Ma L."/>
            <person name="Zhao Y."/>
            <person name="Jiang S."/>
        </authorList>
    </citation>
    <scope>NUCLEOTIDE SEQUENCE [LARGE SCALE GENOMIC DNA]</scope>
    <source>
        <strain evidence="3">S2</strain>
        <tissue evidence="3">Leaf</tissue>
    </source>
</reference>
<evidence type="ECO:0008006" key="5">
    <source>
        <dbReference type="Google" id="ProtNLM"/>
    </source>
</evidence>
<dbReference type="EMBL" id="SMOL01000083">
    <property type="protein sequence ID" value="KAB2634221.1"/>
    <property type="molecule type" value="Genomic_DNA"/>
</dbReference>
<dbReference type="OrthoDB" id="1918322at2759"/>
<dbReference type="SUPFAM" id="SSF56112">
    <property type="entry name" value="Protein kinase-like (PK-like)"/>
    <property type="match status" value="1"/>
</dbReference>
<dbReference type="InterPro" id="IPR045274">
    <property type="entry name" value="WAK-like"/>
</dbReference>
<keyword evidence="1" id="KW-0547">Nucleotide-binding</keyword>
<evidence type="ECO:0000256" key="1">
    <source>
        <dbReference type="ARBA" id="ARBA00022741"/>
    </source>
</evidence>
<dbReference type="PANTHER" id="PTHR27005">
    <property type="entry name" value="WALL-ASSOCIATED RECEPTOR KINASE-LIKE 21"/>
    <property type="match status" value="1"/>
</dbReference>
<dbReference type="Gene3D" id="1.10.510.10">
    <property type="entry name" value="Transferase(Phosphotransferase) domain 1"/>
    <property type="match status" value="1"/>
</dbReference>
<reference evidence="3 4" key="1">
    <citation type="submission" date="2019-09" db="EMBL/GenBank/DDBJ databases">
        <authorList>
            <person name="Ou C."/>
        </authorList>
    </citation>
    <scope>NUCLEOTIDE SEQUENCE [LARGE SCALE GENOMIC DNA]</scope>
    <source>
        <strain evidence="3">S2</strain>
        <tissue evidence="3">Leaf</tissue>
    </source>
</reference>
<keyword evidence="2" id="KW-0067">ATP-binding</keyword>
<sequence length="161" mass="18481">MSSSSSTSSPPRPPHLDNQFQAITCLVRRFLFHRVSVVDIEVRRCQSSSSTTTNSAAQSSRSQRRWIAGGFGYLDPDHCINFQLTDKIDVYSFGTILLELLTSQKDIDLNRGEEDMILVLYMKRVLKEERLMDIVDSVIKEGAGRLELQTMRHWDFSHNRT</sequence>
<dbReference type="GO" id="GO:0005886">
    <property type="term" value="C:plasma membrane"/>
    <property type="evidence" value="ECO:0007669"/>
    <property type="project" value="TreeGrafter"/>
</dbReference>
<dbReference type="AlphaFoldDB" id="A0A5N5I6R3"/>
<comment type="caution">
    <text evidence="3">The sequence shown here is derived from an EMBL/GenBank/DDBJ whole genome shotgun (WGS) entry which is preliminary data.</text>
</comment>